<organism evidence="2 3">
    <name type="scientific">Portunus trituberculatus</name>
    <name type="common">Swimming crab</name>
    <name type="synonym">Neptunus trituberculatus</name>
    <dbReference type="NCBI Taxonomy" id="210409"/>
    <lineage>
        <taxon>Eukaryota</taxon>
        <taxon>Metazoa</taxon>
        <taxon>Ecdysozoa</taxon>
        <taxon>Arthropoda</taxon>
        <taxon>Crustacea</taxon>
        <taxon>Multicrustacea</taxon>
        <taxon>Malacostraca</taxon>
        <taxon>Eumalacostraca</taxon>
        <taxon>Eucarida</taxon>
        <taxon>Decapoda</taxon>
        <taxon>Pleocyemata</taxon>
        <taxon>Brachyura</taxon>
        <taxon>Eubrachyura</taxon>
        <taxon>Portunoidea</taxon>
        <taxon>Portunidae</taxon>
        <taxon>Portuninae</taxon>
        <taxon>Portunus</taxon>
    </lineage>
</organism>
<dbReference type="Proteomes" id="UP000324222">
    <property type="component" value="Unassembled WGS sequence"/>
</dbReference>
<protein>
    <submittedName>
        <fullName evidence="2">Uncharacterized protein</fullName>
    </submittedName>
</protein>
<dbReference type="AlphaFoldDB" id="A0A5B7H945"/>
<name>A0A5B7H945_PORTR</name>
<evidence type="ECO:0000313" key="3">
    <source>
        <dbReference type="Proteomes" id="UP000324222"/>
    </source>
</evidence>
<gene>
    <name evidence="2" type="ORF">E2C01_059696</name>
</gene>
<evidence type="ECO:0000313" key="2">
    <source>
        <dbReference type="EMBL" id="MPC65558.1"/>
    </source>
</evidence>
<comment type="caution">
    <text evidence="2">The sequence shown here is derived from an EMBL/GenBank/DDBJ whole genome shotgun (WGS) entry which is preliminary data.</text>
</comment>
<evidence type="ECO:0000256" key="1">
    <source>
        <dbReference type="SAM" id="MobiDB-lite"/>
    </source>
</evidence>
<keyword evidence="3" id="KW-1185">Reference proteome</keyword>
<sequence length="217" mass="23828">MGSTVWREGLVRQYCAWYALAQREGRAVCIARAWSSLRKGRGGGRTGRRLVVVMVVRTWRGRGATGGHLAKGGVRGGARHDRRDRGTSFHFHVPHPSRSKFQCYSTFSLAFLITSSPPAGHVAFSSLRPGVTGRTRAPAFPSSPSELHHTAHRLPRPFVPSHPHLFSSLSSLASSPLAKQEDSCSRISPHHWTPQPPPSVPRHVTPHSFVARRGVCT</sequence>
<feature type="compositionally biased region" description="Gly residues" evidence="1">
    <location>
        <begin position="66"/>
        <end position="76"/>
    </location>
</feature>
<proteinExistence type="predicted"/>
<feature type="region of interest" description="Disordered" evidence="1">
    <location>
        <begin position="183"/>
        <end position="205"/>
    </location>
</feature>
<reference evidence="2 3" key="1">
    <citation type="submission" date="2019-05" db="EMBL/GenBank/DDBJ databases">
        <title>Another draft genome of Portunus trituberculatus and its Hox gene families provides insights of decapod evolution.</title>
        <authorList>
            <person name="Jeong J.-H."/>
            <person name="Song I."/>
            <person name="Kim S."/>
            <person name="Choi T."/>
            <person name="Kim D."/>
            <person name="Ryu S."/>
            <person name="Kim W."/>
        </authorList>
    </citation>
    <scope>NUCLEOTIDE SEQUENCE [LARGE SCALE GENOMIC DNA]</scope>
    <source>
        <tissue evidence="2">Muscle</tissue>
    </source>
</reference>
<dbReference type="EMBL" id="VSRR010023510">
    <property type="protein sequence ID" value="MPC65558.1"/>
    <property type="molecule type" value="Genomic_DNA"/>
</dbReference>
<feature type="region of interest" description="Disordered" evidence="1">
    <location>
        <begin position="66"/>
        <end position="85"/>
    </location>
</feature>
<accession>A0A5B7H945</accession>